<reference evidence="1" key="1">
    <citation type="journal article" date="2015" name="Proc. Natl. Acad. Sci. U.S.A.">
        <title>Networks of energetic and metabolic interactions define dynamics in microbial communities.</title>
        <authorList>
            <person name="Embree M."/>
            <person name="Liu J.K."/>
            <person name="Al-Bassam M.M."/>
            <person name="Zengler K."/>
        </authorList>
    </citation>
    <scope>NUCLEOTIDE SEQUENCE</scope>
</reference>
<gene>
    <name evidence="1" type="ORF">ASZ90_002508</name>
</gene>
<organism evidence="1">
    <name type="scientific">hydrocarbon metagenome</name>
    <dbReference type="NCBI Taxonomy" id="938273"/>
    <lineage>
        <taxon>unclassified sequences</taxon>
        <taxon>metagenomes</taxon>
        <taxon>ecological metagenomes</taxon>
    </lineage>
</organism>
<dbReference type="AlphaFoldDB" id="A0A0W8G3N9"/>
<proteinExistence type="predicted"/>
<comment type="caution">
    <text evidence="1">The sequence shown here is derived from an EMBL/GenBank/DDBJ whole genome shotgun (WGS) entry which is preliminary data.</text>
</comment>
<protein>
    <submittedName>
        <fullName evidence="1">Uncharacterized protein</fullName>
    </submittedName>
</protein>
<evidence type="ECO:0000313" key="1">
    <source>
        <dbReference type="EMBL" id="KUG27650.1"/>
    </source>
</evidence>
<accession>A0A0W8G3N9</accession>
<dbReference type="EMBL" id="LNQE01000304">
    <property type="protein sequence ID" value="KUG27650.1"/>
    <property type="molecule type" value="Genomic_DNA"/>
</dbReference>
<sequence length="52" mass="5644">MAVSIPRRPPGCVRLECAWPHCAGPQYVRQAGVGPESARKALAGRPYRHVSC</sequence>
<name>A0A0W8G3N9_9ZZZZ</name>